<sequence>MPNFLIRCEYRHKSVRFLKPSVICDRVVIASETAEHARRILQARGDASCAKHADGSYSFHVLEVIRAPDHLHAF</sequence>
<gene>
    <name evidence="1" type="ORF">AWB75_05704</name>
</gene>
<reference evidence="1" key="1">
    <citation type="submission" date="2016-01" db="EMBL/GenBank/DDBJ databases">
        <authorList>
            <person name="Peeters C."/>
        </authorList>
    </citation>
    <scope>NUCLEOTIDE SEQUENCE [LARGE SCALE GENOMIC DNA]</scope>
    <source>
        <strain evidence="1">LMG 29318</strain>
    </source>
</reference>
<evidence type="ECO:0000313" key="2">
    <source>
        <dbReference type="Proteomes" id="UP000054870"/>
    </source>
</evidence>
<dbReference type="Proteomes" id="UP000054870">
    <property type="component" value="Unassembled WGS sequence"/>
</dbReference>
<evidence type="ECO:0000313" key="1">
    <source>
        <dbReference type="EMBL" id="SAK85569.1"/>
    </source>
</evidence>
<protein>
    <submittedName>
        <fullName evidence="1">Uncharacterized protein</fullName>
    </submittedName>
</protein>
<keyword evidence="2" id="KW-1185">Reference proteome</keyword>
<comment type="caution">
    <text evidence="1">The sequence shown here is derived from an EMBL/GenBank/DDBJ whole genome shotgun (WGS) entry which is preliminary data.</text>
</comment>
<dbReference type="EMBL" id="FCOF02000040">
    <property type="protein sequence ID" value="SAK85569.1"/>
    <property type="molecule type" value="Genomic_DNA"/>
</dbReference>
<proteinExistence type="predicted"/>
<dbReference type="RefSeq" id="WP_143746523.1">
    <property type="nucleotide sequence ID" value="NZ_FCOF02000040.1"/>
</dbReference>
<accession>A0A158CTB3</accession>
<organism evidence="1 2">
    <name type="scientific">Caballeronia catudaia</name>
    <dbReference type="NCBI Taxonomy" id="1777136"/>
    <lineage>
        <taxon>Bacteria</taxon>
        <taxon>Pseudomonadati</taxon>
        <taxon>Pseudomonadota</taxon>
        <taxon>Betaproteobacteria</taxon>
        <taxon>Burkholderiales</taxon>
        <taxon>Burkholderiaceae</taxon>
        <taxon>Caballeronia</taxon>
    </lineage>
</organism>
<name>A0A158CTB3_9BURK</name>
<dbReference type="AlphaFoldDB" id="A0A158CTB3"/>